<sequence length="513" mass="56929">MKRNIYIGYILIFTLISSLFSSCSKMDDNYAVFIKDGEKKYTGKAEGLQAMSGKNRVKLSWVLVSDPKIEKAKIYWNNRADSLILPIQRTDNNQVVEVVISGLLENAYTFEVFTYDKEGNSSIKSEIIGTVYGENYAASISNRPMERAEYDSSNGNATIFWYGVNNQAEIVEVKYTTQANIEKVVQFKKIPNPFNPSLPDVWASSNVLENYKKGTSFSFRTVYKPDPTSIDLFNTDYTVVSADMITSPLLPSPEISIKAGSTLVRKIQKYRLTGEDQTQLVLTPGIIVSDLASQVLSANQYAIAAKVYRAYELTVPLSNDALIYDGDVIVFYYPNDESYKTKVVASVYAEFNFAFQKTDGINPNVTFSANAGATSSSDVPYTGAVQEPYLQTGTASSTLNGWVAIATNLTRAGKYKINVVYKHGTRGDTELYLGSITPPNKIGERLATKTATSPLYLQNLLVGNTLTAGHKLSIKTMNTMNLTQGENKFFFTILPNGSTYQIILQTVQLRFVE</sequence>
<dbReference type="InterPro" id="IPR013783">
    <property type="entry name" value="Ig-like_fold"/>
</dbReference>
<evidence type="ECO:0000313" key="1">
    <source>
        <dbReference type="EMBL" id="SMD13464.1"/>
    </source>
</evidence>
<dbReference type="AlphaFoldDB" id="A0A1W2EUR6"/>
<keyword evidence="2" id="KW-1185">Reference proteome</keyword>
<dbReference type="OrthoDB" id="1043438at2"/>
<evidence type="ECO:0000313" key="2">
    <source>
        <dbReference type="Proteomes" id="UP000192678"/>
    </source>
</evidence>
<dbReference type="RefSeq" id="WP_084291589.1">
    <property type="nucleotide sequence ID" value="NZ_FWYB01000016.1"/>
</dbReference>
<accession>A0A1W2EUR6</accession>
<dbReference type="EMBL" id="FWYB01000016">
    <property type="protein sequence ID" value="SMD13464.1"/>
    <property type="molecule type" value="Genomic_DNA"/>
</dbReference>
<reference evidence="1 2" key="1">
    <citation type="submission" date="2017-04" db="EMBL/GenBank/DDBJ databases">
        <authorList>
            <person name="Afonso C.L."/>
            <person name="Miller P.J."/>
            <person name="Scott M.A."/>
            <person name="Spackman E."/>
            <person name="Goraichik I."/>
            <person name="Dimitrov K.M."/>
            <person name="Suarez D.L."/>
            <person name="Swayne D.E."/>
        </authorList>
    </citation>
    <scope>NUCLEOTIDE SEQUENCE [LARGE SCALE GENOMIC DNA]</scope>
    <source>
        <strain evidence="1 2">DSM 19625</strain>
    </source>
</reference>
<dbReference type="Gene3D" id="2.60.40.10">
    <property type="entry name" value="Immunoglobulins"/>
    <property type="match status" value="1"/>
</dbReference>
<dbReference type="STRING" id="475255.SAMN04488101_11694"/>
<dbReference type="PROSITE" id="PS51257">
    <property type="entry name" value="PROKAR_LIPOPROTEIN"/>
    <property type="match status" value="1"/>
</dbReference>
<dbReference type="Pfam" id="PF16389">
    <property type="entry name" value="DUF4998"/>
    <property type="match status" value="1"/>
</dbReference>
<organism evidence="1 2">
    <name type="scientific">Pedobacter nyackensis</name>
    <dbReference type="NCBI Taxonomy" id="475255"/>
    <lineage>
        <taxon>Bacteria</taxon>
        <taxon>Pseudomonadati</taxon>
        <taxon>Bacteroidota</taxon>
        <taxon>Sphingobacteriia</taxon>
        <taxon>Sphingobacteriales</taxon>
        <taxon>Sphingobacteriaceae</taxon>
        <taxon>Pedobacter</taxon>
    </lineage>
</organism>
<evidence type="ECO:0008006" key="3">
    <source>
        <dbReference type="Google" id="ProtNLM"/>
    </source>
</evidence>
<name>A0A1W2EUR6_9SPHI</name>
<proteinExistence type="predicted"/>
<gene>
    <name evidence="1" type="ORF">SAMN04488101_11694</name>
</gene>
<dbReference type="Proteomes" id="UP000192678">
    <property type="component" value="Unassembled WGS sequence"/>
</dbReference>
<protein>
    <recommendedName>
        <fullName evidence="3">DUF5013 domain-containing protein</fullName>
    </recommendedName>
</protein>